<sequence length="37" mass="4241">MGNITCALVFLVSVHYEGRTLKICQKFKMKQKIKNGL</sequence>
<reference evidence="1" key="1">
    <citation type="submission" date="2014-11" db="EMBL/GenBank/DDBJ databases">
        <authorList>
            <person name="Amaro Gonzalez C."/>
        </authorList>
    </citation>
    <scope>NUCLEOTIDE SEQUENCE</scope>
</reference>
<proteinExistence type="predicted"/>
<protein>
    <submittedName>
        <fullName evidence="1">Uncharacterized protein</fullName>
    </submittedName>
</protein>
<dbReference type="EMBL" id="GBXM01029521">
    <property type="protein sequence ID" value="JAH79056.1"/>
    <property type="molecule type" value="Transcribed_RNA"/>
</dbReference>
<dbReference type="AlphaFoldDB" id="A0A0E9V5R4"/>
<evidence type="ECO:0000313" key="1">
    <source>
        <dbReference type="EMBL" id="JAH73459.1"/>
    </source>
</evidence>
<accession>A0A0E9V5R4</accession>
<dbReference type="EMBL" id="GBXM01035118">
    <property type="protein sequence ID" value="JAH73459.1"/>
    <property type="molecule type" value="Transcribed_RNA"/>
</dbReference>
<organism evidence="1">
    <name type="scientific">Anguilla anguilla</name>
    <name type="common">European freshwater eel</name>
    <name type="synonym">Muraena anguilla</name>
    <dbReference type="NCBI Taxonomy" id="7936"/>
    <lineage>
        <taxon>Eukaryota</taxon>
        <taxon>Metazoa</taxon>
        <taxon>Chordata</taxon>
        <taxon>Craniata</taxon>
        <taxon>Vertebrata</taxon>
        <taxon>Euteleostomi</taxon>
        <taxon>Actinopterygii</taxon>
        <taxon>Neopterygii</taxon>
        <taxon>Teleostei</taxon>
        <taxon>Anguilliformes</taxon>
        <taxon>Anguillidae</taxon>
        <taxon>Anguilla</taxon>
    </lineage>
</organism>
<name>A0A0E9V5R4_ANGAN</name>
<reference evidence="1" key="2">
    <citation type="journal article" date="2015" name="Fish Shellfish Immunol.">
        <title>Early steps in the European eel (Anguilla anguilla)-Vibrio vulnificus interaction in the gills: Role of the RtxA13 toxin.</title>
        <authorList>
            <person name="Callol A."/>
            <person name="Pajuelo D."/>
            <person name="Ebbesson L."/>
            <person name="Teles M."/>
            <person name="MacKenzie S."/>
            <person name="Amaro C."/>
        </authorList>
    </citation>
    <scope>NUCLEOTIDE SEQUENCE</scope>
</reference>